<dbReference type="Pfam" id="PF00528">
    <property type="entry name" value="BPD_transp_1"/>
    <property type="match status" value="1"/>
</dbReference>
<name>A0ABS2EC20_9FIRM</name>
<dbReference type="Gene3D" id="1.10.3720.10">
    <property type="entry name" value="MetI-like"/>
    <property type="match status" value="1"/>
</dbReference>
<evidence type="ECO:0000313" key="12">
    <source>
        <dbReference type="EMBL" id="MBM6739166.1"/>
    </source>
</evidence>
<dbReference type="PANTHER" id="PTHR30183:SF3">
    <property type="entry name" value="MOLYBDENUM TRANSPORT SYSTEM PERMEASE PROTEIN MODB"/>
    <property type="match status" value="1"/>
</dbReference>
<evidence type="ECO:0000256" key="9">
    <source>
        <dbReference type="RuleBase" id="RU363032"/>
    </source>
</evidence>
<feature type="transmembrane region" description="Helical" evidence="9">
    <location>
        <begin position="12"/>
        <end position="34"/>
    </location>
</feature>
<comment type="subcellular location">
    <subcellularLocation>
        <location evidence="1 9">Cell membrane</location>
        <topology evidence="1 9">Multi-pass membrane protein</topology>
    </subcellularLocation>
</comment>
<comment type="similarity">
    <text evidence="2 10">Belongs to the binding-protein-dependent transport system permease family. CysTW subfamily.</text>
</comment>
<evidence type="ECO:0000313" key="13">
    <source>
        <dbReference type="Proteomes" id="UP000716906"/>
    </source>
</evidence>
<sequence length="227" mass="24944">MDLSPILISAKTAAVSIVFTFFLGTGAAFCVYRMRHERWKILWDGLLTLPLVLPPTVAGFFLLYIFGVRRPVGAFFLEYFGVKIAFSWGATVLAAVAISFPLMYRSARGAFEQVDRNLMDAGRTLGMSEWQIFHRVLMPGAVQGLLSGGILAFARGLGEFGATAMIAGNIEGRTRTLPLAVYSDVAAGNMESAGRYVLILVLISFIVVTGMGYATYVFQRFTRRESR</sequence>
<evidence type="ECO:0000256" key="4">
    <source>
        <dbReference type="ARBA" id="ARBA00022475"/>
    </source>
</evidence>
<feature type="transmembrane region" description="Helical" evidence="9">
    <location>
        <begin position="86"/>
        <end position="104"/>
    </location>
</feature>
<keyword evidence="7 9" id="KW-1133">Transmembrane helix</keyword>
<keyword evidence="4 10" id="KW-1003">Cell membrane</keyword>
<gene>
    <name evidence="12" type="primary">modB</name>
    <name evidence="12" type="ORF">H7U36_13840</name>
</gene>
<dbReference type="InterPro" id="IPR035906">
    <property type="entry name" value="MetI-like_sf"/>
</dbReference>
<keyword evidence="13" id="KW-1185">Reference proteome</keyword>
<dbReference type="PROSITE" id="PS50928">
    <property type="entry name" value="ABC_TM1"/>
    <property type="match status" value="1"/>
</dbReference>
<comment type="function">
    <text evidence="10">Part of the binding-protein-dependent transport system for molybdenum; probably responsible for the translocation of the substrate across the membrane.</text>
</comment>
<keyword evidence="6 9" id="KW-0812">Transmembrane</keyword>
<feature type="domain" description="ABC transmembrane type-1" evidence="11">
    <location>
        <begin position="6"/>
        <end position="209"/>
    </location>
</feature>
<keyword evidence="3 9" id="KW-0813">Transport</keyword>
<dbReference type="EMBL" id="JACLYY010000017">
    <property type="protein sequence ID" value="MBM6739166.1"/>
    <property type="molecule type" value="Genomic_DNA"/>
</dbReference>
<evidence type="ECO:0000256" key="7">
    <source>
        <dbReference type="ARBA" id="ARBA00022989"/>
    </source>
</evidence>
<evidence type="ECO:0000256" key="5">
    <source>
        <dbReference type="ARBA" id="ARBA00022505"/>
    </source>
</evidence>
<feature type="transmembrane region" description="Helical" evidence="9">
    <location>
        <begin position="132"/>
        <end position="154"/>
    </location>
</feature>
<dbReference type="SUPFAM" id="SSF161098">
    <property type="entry name" value="MetI-like"/>
    <property type="match status" value="1"/>
</dbReference>
<comment type="caution">
    <text evidence="12">The sequence shown here is derived from an EMBL/GenBank/DDBJ whole genome shotgun (WGS) entry which is preliminary data.</text>
</comment>
<reference evidence="12 13" key="1">
    <citation type="journal article" date="2021" name="Sci. Rep.">
        <title>The distribution of antibiotic resistance genes in chicken gut microbiota commensals.</title>
        <authorList>
            <person name="Juricova H."/>
            <person name="Matiasovicova J."/>
            <person name="Kubasova T."/>
            <person name="Cejkova D."/>
            <person name="Rychlik I."/>
        </authorList>
    </citation>
    <scope>NUCLEOTIDE SEQUENCE [LARGE SCALE GENOMIC DNA]</scope>
    <source>
        <strain evidence="12 13">An773</strain>
    </source>
</reference>
<dbReference type="PANTHER" id="PTHR30183">
    <property type="entry name" value="MOLYBDENUM TRANSPORT SYSTEM PERMEASE PROTEIN MODB"/>
    <property type="match status" value="1"/>
</dbReference>
<evidence type="ECO:0000256" key="3">
    <source>
        <dbReference type="ARBA" id="ARBA00022448"/>
    </source>
</evidence>
<dbReference type="NCBIfam" id="TIGR02141">
    <property type="entry name" value="modB_ABC"/>
    <property type="match status" value="1"/>
</dbReference>
<evidence type="ECO:0000256" key="6">
    <source>
        <dbReference type="ARBA" id="ARBA00022692"/>
    </source>
</evidence>
<protein>
    <recommendedName>
        <fullName evidence="10">Molybdenum transport system permease</fullName>
    </recommendedName>
</protein>
<keyword evidence="8 9" id="KW-0472">Membrane</keyword>
<evidence type="ECO:0000256" key="8">
    <source>
        <dbReference type="ARBA" id="ARBA00023136"/>
    </source>
</evidence>
<dbReference type="Proteomes" id="UP000716906">
    <property type="component" value="Unassembled WGS sequence"/>
</dbReference>
<evidence type="ECO:0000259" key="11">
    <source>
        <dbReference type="PROSITE" id="PS50928"/>
    </source>
</evidence>
<dbReference type="InterPro" id="IPR011867">
    <property type="entry name" value="ModB_ABC"/>
</dbReference>
<feature type="transmembrane region" description="Helical" evidence="9">
    <location>
        <begin position="46"/>
        <end position="66"/>
    </location>
</feature>
<proteinExistence type="inferred from homology"/>
<evidence type="ECO:0000256" key="10">
    <source>
        <dbReference type="RuleBase" id="RU365097"/>
    </source>
</evidence>
<dbReference type="RefSeq" id="WP_205148758.1">
    <property type="nucleotide sequence ID" value="NZ_JACLYY010000017.1"/>
</dbReference>
<keyword evidence="5 10" id="KW-0500">Molybdenum</keyword>
<organism evidence="12 13">
    <name type="scientific">Faecalicatena fissicatena</name>
    <dbReference type="NCBI Taxonomy" id="290055"/>
    <lineage>
        <taxon>Bacteria</taxon>
        <taxon>Bacillati</taxon>
        <taxon>Bacillota</taxon>
        <taxon>Clostridia</taxon>
        <taxon>Lachnospirales</taxon>
        <taxon>Lachnospiraceae</taxon>
        <taxon>Faecalicatena</taxon>
    </lineage>
</organism>
<accession>A0ABS2EC20</accession>
<evidence type="ECO:0000256" key="1">
    <source>
        <dbReference type="ARBA" id="ARBA00004651"/>
    </source>
</evidence>
<evidence type="ECO:0000256" key="2">
    <source>
        <dbReference type="ARBA" id="ARBA00007069"/>
    </source>
</evidence>
<dbReference type="CDD" id="cd06261">
    <property type="entry name" value="TM_PBP2"/>
    <property type="match status" value="1"/>
</dbReference>
<feature type="transmembrane region" description="Helical" evidence="9">
    <location>
        <begin position="196"/>
        <end position="218"/>
    </location>
</feature>
<dbReference type="InterPro" id="IPR000515">
    <property type="entry name" value="MetI-like"/>
</dbReference>